<dbReference type="PANTHER" id="PTHR43520">
    <property type="entry name" value="ATP7, ISOFORM B"/>
    <property type="match status" value="1"/>
</dbReference>
<dbReference type="AlphaFoldDB" id="A0A2N6VIL3"/>
<accession>A0A2N6VIL3</accession>
<dbReference type="SUPFAM" id="SSF81665">
    <property type="entry name" value="Calcium ATPase, transmembrane domain M"/>
    <property type="match status" value="1"/>
</dbReference>
<keyword evidence="1" id="KW-1278">Translocase</keyword>
<protein>
    <submittedName>
        <fullName evidence="3">Heavy metal translocating P-type ATPase</fullName>
    </submittedName>
</protein>
<sequence>PAAQRIADSISAVFVPTILGIAVLTLLGWGIIGGDWIYGLHAAITVVVIACPCALGLATPTALAVSSGRGSQLGILVSGPEAMEAARTLDTVVLDKTGGSRWKLGTSG</sequence>
<dbReference type="Gene3D" id="1.20.1110.10">
    <property type="entry name" value="Calcium-transporting ATPase, transmembrane domain"/>
    <property type="match status" value="1"/>
</dbReference>
<evidence type="ECO:0000256" key="2">
    <source>
        <dbReference type="SAM" id="Phobius"/>
    </source>
</evidence>
<feature type="transmembrane region" description="Helical" evidence="2">
    <location>
        <begin position="12"/>
        <end position="32"/>
    </location>
</feature>
<evidence type="ECO:0000256" key="1">
    <source>
        <dbReference type="ARBA" id="ARBA00022967"/>
    </source>
</evidence>
<dbReference type="GO" id="GO:0055070">
    <property type="term" value="P:copper ion homeostasis"/>
    <property type="evidence" value="ECO:0007669"/>
    <property type="project" value="TreeGrafter"/>
</dbReference>
<reference evidence="3 4" key="1">
    <citation type="submission" date="2017-09" db="EMBL/GenBank/DDBJ databases">
        <title>Bacterial strain isolated from the female urinary microbiota.</title>
        <authorList>
            <person name="Thomas-White K."/>
            <person name="Kumar N."/>
            <person name="Forster S."/>
            <person name="Putonti C."/>
            <person name="Lawley T."/>
            <person name="Wolfe A.J."/>
        </authorList>
    </citation>
    <scope>NUCLEOTIDE SEQUENCE [LARGE SCALE GENOMIC DNA]</scope>
    <source>
        <strain evidence="3 4">UMB1301</strain>
    </source>
</reference>
<feature type="transmembrane region" description="Helical" evidence="2">
    <location>
        <begin position="38"/>
        <end position="65"/>
    </location>
</feature>
<name>A0A2N6VIL3_9MICO</name>
<dbReference type="GO" id="GO:0016020">
    <property type="term" value="C:membrane"/>
    <property type="evidence" value="ECO:0007669"/>
    <property type="project" value="TreeGrafter"/>
</dbReference>
<evidence type="ECO:0000313" key="3">
    <source>
        <dbReference type="EMBL" id="PMD01485.1"/>
    </source>
</evidence>
<feature type="non-terminal residue" evidence="3">
    <location>
        <position position="1"/>
    </location>
</feature>
<dbReference type="GO" id="GO:0043682">
    <property type="term" value="F:P-type divalent copper transporter activity"/>
    <property type="evidence" value="ECO:0007669"/>
    <property type="project" value="TreeGrafter"/>
</dbReference>
<gene>
    <name evidence="3" type="ORF">CJ199_14825</name>
</gene>
<organism evidence="3 4">
    <name type="scientific">Brevibacterium paucivorans</name>
    <dbReference type="NCBI Taxonomy" id="170994"/>
    <lineage>
        <taxon>Bacteria</taxon>
        <taxon>Bacillati</taxon>
        <taxon>Actinomycetota</taxon>
        <taxon>Actinomycetes</taxon>
        <taxon>Micrococcales</taxon>
        <taxon>Brevibacteriaceae</taxon>
        <taxon>Brevibacterium</taxon>
    </lineage>
</organism>
<dbReference type="InterPro" id="IPR023298">
    <property type="entry name" value="ATPase_P-typ_TM_dom_sf"/>
</dbReference>
<keyword evidence="2" id="KW-0812">Transmembrane</keyword>
<keyword evidence="2" id="KW-0472">Membrane</keyword>
<evidence type="ECO:0000313" key="4">
    <source>
        <dbReference type="Proteomes" id="UP000235598"/>
    </source>
</evidence>
<keyword evidence="2" id="KW-1133">Transmembrane helix</keyword>
<dbReference type="PANTHER" id="PTHR43520:SF8">
    <property type="entry name" value="P-TYPE CU(+) TRANSPORTER"/>
    <property type="match status" value="1"/>
</dbReference>
<dbReference type="Proteomes" id="UP000235598">
    <property type="component" value="Unassembled WGS sequence"/>
</dbReference>
<comment type="caution">
    <text evidence="3">The sequence shown here is derived from an EMBL/GenBank/DDBJ whole genome shotgun (WGS) entry which is preliminary data.</text>
</comment>
<proteinExistence type="predicted"/>
<dbReference type="EMBL" id="PNHK01000516">
    <property type="protein sequence ID" value="PMD01485.1"/>
    <property type="molecule type" value="Genomic_DNA"/>
</dbReference>
<dbReference type="GO" id="GO:0005507">
    <property type="term" value="F:copper ion binding"/>
    <property type="evidence" value="ECO:0007669"/>
    <property type="project" value="TreeGrafter"/>
</dbReference>